<reference evidence="2 3" key="1">
    <citation type="journal article" date="2012" name="Environ. Microbiol.">
        <title>The genome sequence of Desulfatibacillum alkenivorans AK-01: a blueprint for anaerobic alkane oxidation.</title>
        <authorList>
            <person name="Callaghan A.V."/>
            <person name="Morris B.E."/>
            <person name="Pereira I.A."/>
            <person name="McInerney M.J."/>
            <person name="Austin R.N."/>
            <person name="Groves J.T."/>
            <person name="Kukor J.J."/>
            <person name="Suflita J.M."/>
            <person name="Young L.Y."/>
            <person name="Zylstra G.J."/>
            <person name="Wawrik B."/>
        </authorList>
    </citation>
    <scope>NUCLEOTIDE SEQUENCE [LARGE SCALE GENOMIC DNA]</scope>
    <source>
        <strain evidence="2 3">AK-01</strain>
    </source>
</reference>
<evidence type="ECO:0000259" key="1">
    <source>
        <dbReference type="Pfam" id="PF07045"/>
    </source>
</evidence>
<proteinExistence type="predicted"/>
<dbReference type="InterPro" id="IPR010753">
    <property type="entry name" value="DUF1330"/>
</dbReference>
<evidence type="ECO:0000313" key="2">
    <source>
        <dbReference type="EMBL" id="ACL01954.1"/>
    </source>
</evidence>
<sequence>MAFIEPTGRQLKKLSEMKHEGPIVMVNLLKLKKGGGQESYAKYSDASLKIVQKIGGRVIYFGKYMMPVIGDGDWDGVLLVEYPSIEAFFEMVNSPEYKATVHHRSEALEDSRLWATRPIA</sequence>
<dbReference type="RefSeq" id="WP_012609394.1">
    <property type="nucleotide sequence ID" value="NC_011768.1"/>
</dbReference>
<dbReference type="EMBL" id="CP001322">
    <property type="protein sequence ID" value="ACL01954.1"/>
    <property type="molecule type" value="Genomic_DNA"/>
</dbReference>
<keyword evidence="3" id="KW-1185">Reference proteome</keyword>
<dbReference type="InterPro" id="IPR011008">
    <property type="entry name" value="Dimeric_a/b-barrel"/>
</dbReference>
<accession>B8FMT7</accession>
<dbReference type="HOGENOM" id="CLU_131535_1_0_7"/>
<name>B8FMT7_DESAL</name>
<dbReference type="Pfam" id="PF07045">
    <property type="entry name" value="DUF1330"/>
    <property type="match status" value="1"/>
</dbReference>
<gene>
    <name evidence="2" type="ordered locus">Dalk_0245</name>
</gene>
<dbReference type="PANTHER" id="PTHR40257">
    <property type="match status" value="1"/>
</dbReference>
<dbReference type="Gene3D" id="3.30.70.100">
    <property type="match status" value="1"/>
</dbReference>
<dbReference type="Proteomes" id="UP000000739">
    <property type="component" value="Chromosome"/>
</dbReference>
<dbReference type="SUPFAM" id="SSF54909">
    <property type="entry name" value="Dimeric alpha+beta barrel"/>
    <property type="match status" value="1"/>
</dbReference>
<dbReference type="PANTHER" id="PTHR40257:SF1">
    <property type="entry name" value="DUF1330 DOMAIN-CONTAINING PROTEIN"/>
    <property type="match status" value="1"/>
</dbReference>
<dbReference type="KEGG" id="dal:Dalk_0245"/>
<dbReference type="AlphaFoldDB" id="B8FMT7"/>
<evidence type="ECO:0000313" key="3">
    <source>
        <dbReference type="Proteomes" id="UP000000739"/>
    </source>
</evidence>
<organism evidence="2 3">
    <name type="scientific">Desulfatibacillum aliphaticivorans</name>
    <dbReference type="NCBI Taxonomy" id="218208"/>
    <lineage>
        <taxon>Bacteria</taxon>
        <taxon>Pseudomonadati</taxon>
        <taxon>Thermodesulfobacteriota</taxon>
        <taxon>Desulfobacteria</taxon>
        <taxon>Desulfobacterales</taxon>
        <taxon>Desulfatibacillaceae</taxon>
        <taxon>Desulfatibacillum</taxon>
    </lineage>
</organism>
<feature type="domain" description="DUF1330" evidence="1">
    <location>
        <begin position="37"/>
        <end position="109"/>
    </location>
</feature>
<protein>
    <recommendedName>
        <fullName evidence="1">DUF1330 domain-containing protein</fullName>
    </recommendedName>
</protein>
<dbReference type="eggNOG" id="COG5470">
    <property type="taxonomic scope" value="Bacteria"/>
</dbReference>